<keyword evidence="3" id="KW-1185">Reference proteome</keyword>
<keyword evidence="1" id="KW-0472">Membrane</keyword>
<reference evidence="3" key="1">
    <citation type="journal article" date="2019" name="Int. J. Syst. Evol. Microbiol.">
        <title>The Global Catalogue of Microorganisms (GCM) 10K type strain sequencing project: providing services to taxonomists for standard genome sequencing and annotation.</title>
        <authorList>
            <consortium name="The Broad Institute Genomics Platform"/>
            <consortium name="The Broad Institute Genome Sequencing Center for Infectious Disease"/>
            <person name="Wu L."/>
            <person name="Ma J."/>
        </authorList>
    </citation>
    <scope>NUCLEOTIDE SEQUENCE [LARGE SCALE GENOMIC DNA]</scope>
    <source>
        <strain evidence="3">IBRC-M 10490</strain>
    </source>
</reference>
<protein>
    <submittedName>
        <fullName evidence="2">ABC transporter permease</fullName>
    </submittedName>
</protein>
<keyword evidence="1" id="KW-0812">Transmembrane</keyword>
<evidence type="ECO:0000313" key="3">
    <source>
        <dbReference type="Proteomes" id="UP001595844"/>
    </source>
</evidence>
<feature type="transmembrane region" description="Helical" evidence="1">
    <location>
        <begin position="148"/>
        <end position="170"/>
    </location>
</feature>
<accession>A0ABV8VMW1</accession>
<dbReference type="EMBL" id="JBHSDL010000014">
    <property type="protein sequence ID" value="MFC4375995.1"/>
    <property type="molecule type" value="Genomic_DNA"/>
</dbReference>
<feature type="transmembrane region" description="Helical" evidence="1">
    <location>
        <begin position="231"/>
        <end position="249"/>
    </location>
</feature>
<dbReference type="PANTHER" id="PTHR37305:SF1">
    <property type="entry name" value="MEMBRANE PROTEIN"/>
    <property type="match status" value="1"/>
</dbReference>
<sequence length="254" mass="26733">MGVLTAERIKLTSTRSPWWCSAIVVVLSLGLAALVALVTSIDTGDAGAGEGPPALTPGMAVSGVTAFGVMVLMIMATLTVTSEYRFGVIRSSFLAVPNRTKVMLSKTALVGVYAAVLTFVLALVSFVVAKLIAGDDAPMLVLDGNWQAIYSVPIYALLCMILAVGVGVLVRQSAAAISLIVLWPLLIEPLLGAFGSFGRTVKPFLPFANADRFLAVEQVATDWHWGVWGSLAYFAAFAVIVFAGALVVVNRRDA</sequence>
<name>A0ABV8VMW1_9NOCA</name>
<keyword evidence="1" id="KW-1133">Transmembrane helix</keyword>
<dbReference type="PANTHER" id="PTHR37305">
    <property type="entry name" value="INTEGRAL MEMBRANE PROTEIN-RELATED"/>
    <property type="match status" value="1"/>
</dbReference>
<gene>
    <name evidence="2" type="ORF">ACFO5K_17985</name>
</gene>
<comment type="caution">
    <text evidence="2">The sequence shown here is derived from an EMBL/GenBank/DDBJ whole genome shotgun (WGS) entry which is preliminary data.</text>
</comment>
<feature type="transmembrane region" description="Helical" evidence="1">
    <location>
        <begin position="59"/>
        <end position="80"/>
    </location>
</feature>
<dbReference type="RefSeq" id="WP_378563592.1">
    <property type="nucleotide sequence ID" value="NZ_JBHSDL010000014.1"/>
</dbReference>
<feature type="transmembrane region" description="Helical" evidence="1">
    <location>
        <begin position="177"/>
        <end position="197"/>
    </location>
</feature>
<feature type="transmembrane region" description="Helical" evidence="1">
    <location>
        <begin position="18"/>
        <end position="39"/>
    </location>
</feature>
<evidence type="ECO:0000256" key="1">
    <source>
        <dbReference type="SAM" id="Phobius"/>
    </source>
</evidence>
<evidence type="ECO:0000313" key="2">
    <source>
        <dbReference type="EMBL" id="MFC4375995.1"/>
    </source>
</evidence>
<feature type="transmembrane region" description="Helical" evidence="1">
    <location>
        <begin position="108"/>
        <end position="128"/>
    </location>
</feature>
<dbReference type="Proteomes" id="UP001595844">
    <property type="component" value="Unassembled WGS sequence"/>
</dbReference>
<organism evidence="2 3">
    <name type="scientific">Nocardia halotolerans</name>
    <dbReference type="NCBI Taxonomy" id="1755878"/>
    <lineage>
        <taxon>Bacteria</taxon>
        <taxon>Bacillati</taxon>
        <taxon>Actinomycetota</taxon>
        <taxon>Actinomycetes</taxon>
        <taxon>Mycobacteriales</taxon>
        <taxon>Nocardiaceae</taxon>
        <taxon>Nocardia</taxon>
    </lineage>
</organism>
<proteinExistence type="predicted"/>